<feature type="compositionally biased region" description="Low complexity" evidence="4">
    <location>
        <begin position="116"/>
        <end position="126"/>
    </location>
</feature>
<keyword evidence="8" id="KW-1185">Reference proteome</keyword>
<dbReference type="InterPro" id="IPR039910">
    <property type="entry name" value="D15-like"/>
</dbReference>
<name>A0A248JRW6_9PROT</name>
<evidence type="ECO:0000256" key="2">
    <source>
        <dbReference type="ARBA" id="ARBA00022452"/>
    </source>
</evidence>
<evidence type="ECO:0000256" key="3">
    <source>
        <dbReference type="ARBA" id="ARBA00023136"/>
    </source>
</evidence>
<accession>A0A248JRW6</accession>
<dbReference type="GO" id="GO:0019867">
    <property type="term" value="C:outer membrane"/>
    <property type="evidence" value="ECO:0007669"/>
    <property type="project" value="InterPro"/>
</dbReference>
<feature type="region of interest" description="Disordered" evidence="4">
    <location>
        <begin position="48"/>
        <end position="143"/>
    </location>
</feature>
<dbReference type="Pfam" id="PF01103">
    <property type="entry name" value="Omp85"/>
    <property type="match status" value="1"/>
</dbReference>
<sequence>MEPASPFAAPRLQHRAPVRPIALALLPSLTLALPLVCWSAQGLAQGAPAAQAQPAPSPAAPSSKPDDAAGKDAPKDGGPKGAATQTAGTPTADTPADSSDDADTPGAVLARKAEQAPDAAPAGQPDAEPPPATYTVDFHPAPGVEADDGLMDVLRSASSLITLQNDPPSSLLGLEKRIDNDYDKLAAALRSEGYFDGSVMVKVDADAKPVAVVIEVTPRQRYTISKITLTQTDGSPPPGGPLDLGKLHLKPGDPARGPAIRDAEAAVTPLMATRGYARAKVGQRDLAVDVQAHTMAVAFTLDPGPLVRFGPTTFTGLGRLDPEVAYGRLPWKPGDVYDPAKVDTARNKLTDLGVFSQVRVVLDDVPGTVQPDGSREVPMLGQMEERDRHFVNTGLTYGTTDGAAATATWGDRNFLGGAEALTVTGSVGGIARKKFRDSDGLDYSLGTTLKKPDFLETDTTLNLSALAVSEHPEAYSRDALTLGAIVTHPLTPHLTAGAGVTLEQSSIRQDLTGNGVLTTTDNTLVGVPVTLNFDNTDNLLNPTQGYRWNTGLIPYFSPFGDSGTFVIGKAGGSGYWALDDAKAYVFAARVNLGAVFGGSLALVPADKRFFAGGGGSVRGYAYQKVGPLDVNNDPTGGRSLIETSAELRIRLTDTIGLVPFIDGGNVFESAYPDLSQGMRWGAGLGVRYFTSFGPLRLDVGVPLDRRSGDSMWQLYVSIGQSF</sequence>
<feature type="domain" description="POTRA" evidence="6">
    <location>
        <begin position="308"/>
        <end position="367"/>
    </location>
</feature>
<keyword evidence="2" id="KW-1134">Transmembrane beta strand</keyword>
<evidence type="ECO:0000259" key="5">
    <source>
        <dbReference type="Pfam" id="PF01103"/>
    </source>
</evidence>
<dbReference type="EMBL" id="CP022110">
    <property type="protein sequence ID" value="ASG21435.1"/>
    <property type="molecule type" value="Genomic_DNA"/>
</dbReference>
<feature type="compositionally biased region" description="Low complexity" evidence="4">
    <location>
        <begin position="81"/>
        <end position="97"/>
    </location>
</feature>
<gene>
    <name evidence="7" type="ORF">Y958_11800</name>
</gene>
<feature type="domain" description="Bacterial surface antigen (D15)" evidence="5">
    <location>
        <begin position="413"/>
        <end position="722"/>
    </location>
</feature>
<keyword evidence="3" id="KW-0472">Membrane</keyword>
<dbReference type="InterPro" id="IPR000184">
    <property type="entry name" value="Bac_surfAg_D15"/>
</dbReference>
<evidence type="ECO:0000313" key="8">
    <source>
        <dbReference type="Proteomes" id="UP000197153"/>
    </source>
</evidence>
<reference evidence="7 8" key="1">
    <citation type="submission" date="2017-06" db="EMBL/GenBank/DDBJ databases">
        <title>Complete genome sequence of Nitrospirillum amazonense strain CBAmC, an endophytic nitrogen-fixing and plant growth-promoting bacterium, isolated from sugarcane.</title>
        <authorList>
            <person name="Schwab S."/>
            <person name="dos Santos Teixeira K.R."/>
            <person name="Simoes Araujo J.L."/>
            <person name="Soares Vidal M."/>
            <person name="Borges de Freitas H.R."/>
            <person name="Rivello Crivelaro A.L."/>
            <person name="Bueno de Camargo Nunes A."/>
            <person name="dos Santos C.M."/>
            <person name="Palmeira da Silva Rosa D."/>
            <person name="da Silva Padilha D."/>
            <person name="da Silva E."/>
            <person name="Araujo Terra L."/>
            <person name="Soares Mendes V."/>
            <person name="Farinelli L."/>
            <person name="Magalhaes Cruz L."/>
            <person name="Baldani J.I."/>
        </authorList>
    </citation>
    <scope>NUCLEOTIDE SEQUENCE [LARGE SCALE GENOMIC DNA]</scope>
    <source>
        <strain evidence="7 8">CBAmC</strain>
    </source>
</reference>
<proteinExistence type="predicted"/>
<feature type="compositionally biased region" description="Basic and acidic residues" evidence="4">
    <location>
        <begin position="64"/>
        <end position="78"/>
    </location>
</feature>
<comment type="subcellular location">
    <subcellularLocation>
        <location evidence="1">Membrane</location>
    </subcellularLocation>
</comment>
<evidence type="ECO:0000259" key="6">
    <source>
        <dbReference type="Pfam" id="PF07244"/>
    </source>
</evidence>
<evidence type="ECO:0000313" key="7">
    <source>
        <dbReference type="EMBL" id="ASG21435.1"/>
    </source>
</evidence>
<organism evidence="7 8">
    <name type="scientific">Nitrospirillum viridazoti CBAmc</name>
    <dbReference type="NCBI Taxonomy" id="1441467"/>
    <lineage>
        <taxon>Bacteria</taxon>
        <taxon>Pseudomonadati</taxon>
        <taxon>Pseudomonadota</taxon>
        <taxon>Alphaproteobacteria</taxon>
        <taxon>Rhodospirillales</taxon>
        <taxon>Azospirillaceae</taxon>
        <taxon>Nitrospirillum</taxon>
        <taxon>Nitrospirillum viridazoti</taxon>
    </lineage>
</organism>
<dbReference type="AlphaFoldDB" id="A0A248JRW6"/>
<dbReference type="Gene3D" id="2.40.160.50">
    <property type="entry name" value="membrane protein fhac: a member of the omp85/tpsb transporter family"/>
    <property type="match status" value="1"/>
</dbReference>
<evidence type="ECO:0008006" key="9">
    <source>
        <dbReference type="Google" id="ProtNLM"/>
    </source>
</evidence>
<protein>
    <recommendedName>
        <fullName evidence="9">Bacterial surface antigen (D15) domain-containing protein</fullName>
    </recommendedName>
</protein>
<dbReference type="Pfam" id="PF07244">
    <property type="entry name" value="POTRA"/>
    <property type="match status" value="1"/>
</dbReference>
<evidence type="ECO:0000256" key="1">
    <source>
        <dbReference type="ARBA" id="ARBA00004370"/>
    </source>
</evidence>
<dbReference type="PANTHER" id="PTHR12815:SF42">
    <property type="entry name" value="BACTERIAL SURFACE ANTIGEN (D15) DOMAIN-CONTAINING PROTEIN"/>
    <property type="match status" value="1"/>
</dbReference>
<dbReference type="PANTHER" id="PTHR12815">
    <property type="entry name" value="SORTING AND ASSEMBLY MACHINERY SAMM50 PROTEIN FAMILY MEMBER"/>
    <property type="match status" value="1"/>
</dbReference>
<keyword evidence="2" id="KW-0812">Transmembrane</keyword>
<dbReference type="Gene3D" id="3.10.20.310">
    <property type="entry name" value="membrane protein fhac"/>
    <property type="match status" value="1"/>
</dbReference>
<dbReference type="KEGG" id="nao:Y958_11800"/>
<dbReference type="Proteomes" id="UP000197153">
    <property type="component" value="Chromosome 1"/>
</dbReference>
<dbReference type="InterPro" id="IPR010827">
    <property type="entry name" value="BamA/TamA_POTRA"/>
</dbReference>
<evidence type="ECO:0000256" key="4">
    <source>
        <dbReference type="SAM" id="MobiDB-lite"/>
    </source>
</evidence>